<dbReference type="GeneID" id="14212683"/>
<proteinExistence type="predicted"/>
<dbReference type="RefSeq" id="WP_015233027.1">
    <property type="nucleotide sequence ID" value="NC_019791.1"/>
</dbReference>
<accession>L0ADM0</accession>
<evidence type="ECO:0008006" key="3">
    <source>
        <dbReference type="Google" id="ProtNLM"/>
    </source>
</evidence>
<dbReference type="PANTHER" id="PTHR40696">
    <property type="entry name" value="DUF371 FAMILY PROTEIN"/>
    <property type="match status" value="1"/>
</dbReference>
<reference evidence="2" key="1">
    <citation type="submission" date="2012-03" db="EMBL/GenBank/DDBJ databases">
        <title>Complete genome of Caldisphaera lagunensis DSM 15908.</title>
        <authorList>
            <person name="Lucas S."/>
            <person name="Copeland A."/>
            <person name="Lapidus A."/>
            <person name="Glavina del Rio T."/>
            <person name="Dalin E."/>
            <person name="Tice H."/>
            <person name="Bruce D."/>
            <person name="Goodwin L."/>
            <person name="Pitluck S."/>
            <person name="Peters L."/>
            <person name="Mikhailova N."/>
            <person name="Teshima H."/>
            <person name="Kyrpides N."/>
            <person name="Mavromatis K."/>
            <person name="Ivanova N."/>
            <person name="Brettin T."/>
            <person name="Detter J.C."/>
            <person name="Han C."/>
            <person name="Larimer F."/>
            <person name="Land M."/>
            <person name="Hauser L."/>
            <person name="Markowitz V."/>
            <person name="Cheng J.-F."/>
            <person name="Hugenholtz P."/>
            <person name="Woyke T."/>
            <person name="Wu D."/>
            <person name="Spring S."/>
            <person name="Schroeder M."/>
            <person name="Brambilla E."/>
            <person name="Klenk H.-P."/>
            <person name="Eisen J.A."/>
        </authorList>
    </citation>
    <scope>NUCLEOTIDE SEQUENCE [LARGE SCALE GENOMIC DNA]</scope>
    <source>
        <strain evidence="2">DSM 15908 / JCM 11604 / IC-154</strain>
    </source>
</reference>
<dbReference type="HOGENOM" id="CLU_135994_0_0_2"/>
<dbReference type="PANTHER" id="PTHR40696:SF1">
    <property type="entry name" value="DUF371 DOMAIN-CONTAINING PROTEIN"/>
    <property type="match status" value="1"/>
</dbReference>
<dbReference type="InterPro" id="IPR007171">
    <property type="entry name" value="DUF371"/>
</dbReference>
<dbReference type="InParanoid" id="L0ADM0"/>
<gene>
    <name evidence="1" type="ordered locus">Calag_1423</name>
</gene>
<evidence type="ECO:0000313" key="2">
    <source>
        <dbReference type="Proteomes" id="UP000010469"/>
    </source>
</evidence>
<dbReference type="EMBL" id="CP003378">
    <property type="protein sequence ID" value="AFZ71130.1"/>
    <property type="molecule type" value="Genomic_DNA"/>
</dbReference>
<dbReference type="KEGG" id="clg:Calag_1423"/>
<keyword evidence="2" id="KW-1185">Reference proteome</keyword>
<dbReference type="STRING" id="1056495.Calag_1423"/>
<evidence type="ECO:0000313" key="1">
    <source>
        <dbReference type="EMBL" id="AFZ71130.1"/>
    </source>
</evidence>
<sequence>MQEKEFISRWFTFKAYGHKNVRATHKTTIEITKDDYLTTRGDCIIGIKSEVSLNDFPKWLKEDIKKGNMILVVFCSKKNCDSLIGYGDSNLILNNETKIIFRKSNYIEPATALIKSNKAAADLDRNLIEELKNGGELIVMITTINFKIW</sequence>
<protein>
    <recommendedName>
        <fullName evidence="3">DUF371 domain-containing protein</fullName>
    </recommendedName>
</protein>
<dbReference type="Proteomes" id="UP000010469">
    <property type="component" value="Chromosome"/>
</dbReference>
<dbReference type="Gene3D" id="2.60.120.630">
    <property type="entry name" value="mth639 domain like"/>
    <property type="match status" value="1"/>
</dbReference>
<dbReference type="eggNOG" id="arCOG04171">
    <property type="taxonomic scope" value="Archaea"/>
</dbReference>
<dbReference type="InterPro" id="IPR023131">
    <property type="entry name" value="Mth639-like_dom_sf"/>
</dbReference>
<name>L0ADM0_CALLD</name>
<organism evidence="1 2">
    <name type="scientific">Caldisphaera lagunensis (strain DSM 15908 / JCM 11604 / ANMR 0165 / IC-154)</name>
    <dbReference type="NCBI Taxonomy" id="1056495"/>
    <lineage>
        <taxon>Archaea</taxon>
        <taxon>Thermoproteota</taxon>
        <taxon>Thermoprotei</taxon>
        <taxon>Acidilobales</taxon>
        <taxon>Caldisphaeraceae</taxon>
        <taxon>Caldisphaera</taxon>
    </lineage>
</organism>
<dbReference type="Pfam" id="PF04027">
    <property type="entry name" value="DUF371"/>
    <property type="match status" value="1"/>
</dbReference>
<dbReference type="AlphaFoldDB" id="L0ADM0"/>